<dbReference type="InterPro" id="IPR002319">
    <property type="entry name" value="Phenylalanyl-tRNA_Synthase"/>
</dbReference>
<proteinExistence type="predicted"/>
<dbReference type="GO" id="GO:0000049">
    <property type="term" value="F:tRNA binding"/>
    <property type="evidence" value="ECO:0007669"/>
    <property type="project" value="InterPro"/>
</dbReference>
<dbReference type="Proteomes" id="UP000887566">
    <property type="component" value="Unplaced"/>
</dbReference>
<dbReference type="Pfam" id="PF01409">
    <property type="entry name" value="tRNA-synt_2d"/>
    <property type="match status" value="1"/>
</dbReference>
<evidence type="ECO:0000256" key="5">
    <source>
        <dbReference type="ARBA" id="ARBA00023146"/>
    </source>
</evidence>
<keyword evidence="1" id="KW-0436">Ligase</keyword>
<keyword evidence="4" id="KW-0648">Protein biosynthesis</keyword>
<dbReference type="GO" id="GO:0005524">
    <property type="term" value="F:ATP binding"/>
    <property type="evidence" value="ECO:0007669"/>
    <property type="project" value="UniProtKB-KW"/>
</dbReference>
<evidence type="ECO:0000313" key="8">
    <source>
        <dbReference type="WBParaSite" id="PSAMB.scaffold4965size13026.g25626.t1"/>
    </source>
</evidence>
<protein>
    <submittedName>
        <fullName evidence="8">Phenylalanyl-tRNA synthetase domain-containing protein</fullName>
    </submittedName>
</protein>
<evidence type="ECO:0000256" key="2">
    <source>
        <dbReference type="ARBA" id="ARBA00022741"/>
    </source>
</evidence>
<dbReference type="InterPro" id="IPR045864">
    <property type="entry name" value="aa-tRNA-synth_II/BPL/LPL"/>
</dbReference>
<dbReference type="WBParaSite" id="PSAMB.scaffold4965size13026.g25626.t1">
    <property type="protein sequence ID" value="PSAMB.scaffold4965size13026.g25626.t1"/>
    <property type="gene ID" value="PSAMB.scaffold4965size13026.g25626"/>
</dbReference>
<evidence type="ECO:0000256" key="3">
    <source>
        <dbReference type="ARBA" id="ARBA00022840"/>
    </source>
</evidence>
<dbReference type="GO" id="GO:0043039">
    <property type="term" value="P:tRNA aminoacylation"/>
    <property type="evidence" value="ECO:0007669"/>
    <property type="project" value="InterPro"/>
</dbReference>
<evidence type="ECO:0000256" key="4">
    <source>
        <dbReference type="ARBA" id="ARBA00022917"/>
    </source>
</evidence>
<dbReference type="AlphaFoldDB" id="A0A914WRB2"/>
<name>A0A914WRB2_9BILA</name>
<keyword evidence="5" id="KW-0030">Aminoacyl-tRNA synthetase</keyword>
<keyword evidence="7" id="KW-1185">Reference proteome</keyword>
<feature type="domain" description="Phenylalanyl-tRNA synthetase" evidence="6">
    <location>
        <begin position="105"/>
        <end position="179"/>
    </location>
</feature>
<reference evidence="8" key="1">
    <citation type="submission" date="2022-11" db="UniProtKB">
        <authorList>
            <consortium name="WormBaseParasite"/>
        </authorList>
    </citation>
    <scope>IDENTIFICATION</scope>
</reference>
<dbReference type="Gene3D" id="3.30.930.10">
    <property type="entry name" value="Bira Bifunctional Protein, Domain 2"/>
    <property type="match status" value="1"/>
</dbReference>
<evidence type="ECO:0000313" key="7">
    <source>
        <dbReference type="Proteomes" id="UP000887566"/>
    </source>
</evidence>
<evidence type="ECO:0000256" key="1">
    <source>
        <dbReference type="ARBA" id="ARBA00022598"/>
    </source>
</evidence>
<organism evidence="7 8">
    <name type="scientific">Plectus sambesii</name>
    <dbReference type="NCBI Taxonomy" id="2011161"/>
    <lineage>
        <taxon>Eukaryota</taxon>
        <taxon>Metazoa</taxon>
        <taxon>Ecdysozoa</taxon>
        <taxon>Nematoda</taxon>
        <taxon>Chromadorea</taxon>
        <taxon>Plectida</taxon>
        <taxon>Plectina</taxon>
        <taxon>Plectoidea</taxon>
        <taxon>Plectidae</taxon>
        <taxon>Plectus</taxon>
    </lineage>
</organism>
<keyword evidence="3" id="KW-0067">ATP-binding</keyword>
<dbReference type="SUPFAM" id="SSF55681">
    <property type="entry name" value="Class II aaRS and biotin synthetases"/>
    <property type="match status" value="1"/>
</dbReference>
<accession>A0A914WRB2</accession>
<keyword evidence="2" id="KW-0547">Nucleotide-binding</keyword>
<sequence>MQLVSFGGGQLIARRCFAAALRRSSSRRFASNRKSAHYAIPPETVTIDGTTLHPDELWNIPKSVLGLLERRLLFQEGNPMNLLKRRIVDNLHTQYRKPASGSPLFTVVENMPRVVSVWDNFDSLLTPPDHISRRPSNTYYVNSNYVLRAHTSAHQHALIRQGFDNFVCVGDVYRRDEID</sequence>
<evidence type="ECO:0000259" key="6">
    <source>
        <dbReference type="Pfam" id="PF01409"/>
    </source>
</evidence>
<dbReference type="GO" id="GO:0006412">
    <property type="term" value="P:translation"/>
    <property type="evidence" value="ECO:0007669"/>
    <property type="project" value="UniProtKB-KW"/>
</dbReference>
<dbReference type="GO" id="GO:0004812">
    <property type="term" value="F:aminoacyl-tRNA ligase activity"/>
    <property type="evidence" value="ECO:0007669"/>
    <property type="project" value="UniProtKB-KW"/>
</dbReference>